<organism evidence="2 3">
    <name type="scientific">Vespula maculifrons</name>
    <name type="common">Eastern yellow jacket</name>
    <name type="synonym">Wasp</name>
    <dbReference type="NCBI Taxonomy" id="7453"/>
    <lineage>
        <taxon>Eukaryota</taxon>
        <taxon>Metazoa</taxon>
        <taxon>Ecdysozoa</taxon>
        <taxon>Arthropoda</taxon>
        <taxon>Hexapoda</taxon>
        <taxon>Insecta</taxon>
        <taxon>Pterygota</taxon>
        <taxon>Neoptera</taxon>
        <taxon>Endopterygota</taxon>
        <taxon>Hymenoptera</taxon>
        <taxon>Apocrita</taxon>
        <taxon>Aculeata</taxon>
        <taxon>Vespoidea</taxon>
        <taxon>Vespidae</taxon>
        <taxon>Vespinae</taxon>
        <taxon>Vespula</taxon>
    </lineage>
</organism>
<evidence type="ECO:0000313" key="2">
    <source>
        <dbReference type="EMBL" id="KAL2750688.1"/>
    </source>
</evidence>
<keyword evidence="3" id="KW-1185">Reference proteome</keyword>
<gene>
    <name evidence="2" type="ORF">V1477_000791</name>
</gene>
<feature type="compositionally biased region" description="Basic and acidic residues" evidence="1">
    <location>
        <begin position="239"/>
        <end position="248"/>
    </location>
</feature>
<name>A0ABD2CZX3_VESMC</name>
<feature type="region of interest" description="Disordered" evidence="1">
    <location>
        <begin position="397"/>
        <end position="416"/>
    </location>
</feature>
<accession>A0ABD2CZX3</accession>
<comment type="caution">
    <text evidence="2">The sequence shown here is derived from an EMBL/GenBank/DDBJ whole genome shotgun (WGS) entry which is preliminary data.</text>
</comment>
<proteinExistence type="predicted"/>
<feature type="region of interest" description="Disordered" evidence="1">
    <location>
        <begin position="239"/>
        <end position="263"/>
    </location>
</feature>
<protein>
    <submittedName>
        <fullName evidence="2">Uncharacterized protein</fullName>
    </submittedName>
</protein>
<evidence type="ECO:0000313" key="3">
    <source>
        <dbReference type="Proteomes" id="UP001607303"/>
    </source>
</evidence>
<feature type="compositionally biased region" description="Basic and acidic residues" evidence="1">
    <location>
        <begin position="335"/>
        <end position="347"/>
    </location>
</feature>
<dbReference type="EMBL" id="JAYRBN010000008">
    <property type="protein sequence ID" value="KAL2750688.1"/>
    <property type="molecule type" value="Genomic_DNA"/>
</dbReference>
<dbReference type="Proteomes" id="UP001607303">
    <property type="component" value="Unassembled WGS sequence"/>
</dbReference>
<evidence type="ECO:0000256" key="1">
    <source>
        <dbReference type="SAM" id="MobiDB-lite"/>
    </source>
</evidence>
<reference evidence="2 3" key="1">
    <citation type="journal article" date="2024" name="Ann. Entomol. Soc. Am.">
        <title>Genomic analyses of the southern and eastern yellowjacket wasps (Hymenoptera: Vespidae) reveal evolutionary signatures of social life.</title>
        <authorList>
            <person name="Catto M.A."/>
            <person name="Caine P.B."/>
            <person name="Orr S.E."/>
            <person name="Hunt B.G."/>
            <person name="Goodisman M.A.D."/>
        </authorList>
    </citation>
    <scope>NUCLEOTIDE SEQUENCE [LARGE SCALE GENOMIC DNA]</scope>
    <source>
        <strain evidence="2">232</strain>
        <tissue evidence="2">Head and thorax</tissue>
    </source>
</reference>
<dbReference type="AlphaFoldDB" id="A0ABD2CZX3"/>
<sequence>MPELSGFQEISEVCTANISTNGGATNNTIDIMARLLRRQESVREPNQIFPRLNNFLQDSVESTKYLNRIFKMQALTRSRSCLEWYRLPTSSTKMQDLSRKVVQPSDYIVGVDPLEKESRVVAALCVQQGFSMKAKEAFKDLGLLIIFPLVFDKRSNKSMLLENVGDEGKITLEFDMDERSIPSDVLLSLSPFLSSLIAIAVTFSLFFVNSHQGHVSSGRQLSSKSRRFDVSHLSRIKRRGTEGKEMGQRWKRSRKGIPSKDLPMKNMMNQIREAVPTRAKGKLIIKISADGLSNNSSEDTNDSLNKTDILFLLDKNQSGSSGKAGLNGLGNSKRSPSEKSLDAGREETKEVVNRIPLFHVVLITNRSHTTQSPDRVLALALFHRYPHSNIAVAVSENDDETTTTTTTTTSLLELQR</sequence>
<feature type="region of interest" description="Disordered" evidence="1">
    <location>
        <begin position="321"/>
        <end position="347"/>
    </location>
</feature>